<keyword evidence="5 7" id="KW-0808">Transferase</keyword>
<dbReference type="UniPathway" id="UPA00241">
    <property type="reaction ID" value="UER00356"/>
</dbReference>
<reference evidence="7 8" key="1">
    <citation type="submission" date="2020-05" db="EMBL/GenBank/DDBJ databases">
        <authorList>
            <person name="Niu N."/>
        </authorList>
    </citation>
    <scope>NUCLEOTIDE SEQUENCE [LARGE SCALE GENOMIC DNA]</scope>
    <source>
        <strain evidence="7 8">3340-03</strain>
    </source>
</reference>
<feature type="binding site" evidence="5">
    <location>
        <begin position="15"/>
        <end position="20"/>
    </location>
    <ligand>
        <name>ATP</name>
        <dbReference type="ChEBI" id="CHEBI:30616"/>
    </ligand>
</feature>
<organism evidence="7 8">
    <name type="scientific">Pelistega suis</name>
    <dbReference type="NCBI Taxonomy" id="1631957"/>
    <lineage>
        <taxon>Bacteria</taxon>
        <taxon>Pseudomonadati</taxon>
        <taxon>Pseudomonadota</taxon>
        <taxon>Betaproteobacteria</taxon>
        <taxon>Burkholderiales</taxon>
        <taxon>Alcaligenaceae</taxon>
        <taxon>Pelistega</taxon>
    </lineage>
</organism>
<evidence type="ECO:0000256" key="3">
    <source>
        <dbReference type="ARBA" id="ARBA00022840"/>
    </source>
</evidence>
<dbReference type="RefSeq" id="WP_171681016.1">
    <property type="nucleotide sequence ID" value="NZ_JABGBN010000008.1"/>
</dbReference>
<evidence type="ECO:0000313" key="8">
    <source>
        <dbReference type="Proteomes" id="UP000537862"/>
    </source>
</evidence>
<dbReference type="GO" id="GO:0005524">
    <property type="term" value="F:ATP binding"/>
    <property type="evidence" value="ECO:0007669"/>
    <property type="project" value="UniProtKB-UniRule"/>
</dbReference>
<dbReference type="Pfam" id="PF01121">
    <property type="entry name" value="CoaE"/>
    <property type="match status" value="1"/>
</dbReference>
<evidence type="ECO:0000313" key="7">
    <source>
        <dbReference type="EMBL" id="NOL52323.1"/>
    </source>
</evidence>
<dbReference type="Gene3D" id="3.40.50.300">
    <property type="entry name" value="P-loop containing nucleotide triphosphate hydrolases"/>
    <property type="match status" value="1"/>
</dbReference>
<evidence type="ECO:0000256" key="2">
    <source>
        <dbReference type="ARBA" id="ARBA00022741"/>
    </source>
</evidence>
<keyword evidence="4 5" id="KW-0173">Coenzyme A biosynthesis</keyword>
<dbReference type="NCBIfam" id="TIGR00152">
    <property type="entry name" value="dephospho-CoA kinase"/>
    <property type="match status" value="1"/>
</dbReference>
<dbReference type="PROSITE" id="PS51219">
    <property type="entry name" value="DPCK"/>
    <property type="match status" value="1"/>
</dbReference>
<dbReference type="GO" id="GO:0005737">
    <property type="term" value="C:cytoplasm"/>
    <property type="evidence" value="ECO:0007669"/>
    <property type="project" value="UniProtKB-SubCell"/>
</dbReference>
<dbReference type="InterPro" id="IPR027417">
    <property type="entry name" value="P-loop_NTPase"/>
</dbReference>
<dbReference type="PANTHER" id="PTHR10695">
    <property type="entry name" value="DEPHOSPHO-COA KINASE-RELATED"/>
    <property type="match status" value="1"/>
</dbReference>
<evidence type="ECO:0000256" key="5">
    <source>
        <dbReference type="HAMAP-Rule" id="MF_00376"/>
    </source>
</evidence>
<evidence type="ECO:0000256" key="6">
    <source>
        <dbReference type="NCBIfam" id="TIGR00152"/>
    </source>
</evidence>
<comment type="similarity">
    <text evidence="1 5">Belongs to the CoaE family.</text>
</comment>
<comment type="pathway">
    <text evidence="5">Cofactor biosynthesis; coenzyme A biosynthesis; CoA from (R)-pantothenate: step 5/5.</text>
</comment>
<dbReference type="EMBL" id="JABGBN010000008">
    <property type="protein sequence ID" value="NOL52323.1"/>
    <property type="molecule type" value="Genomic_DNA"/>
</dbReference>
<keyword evidence="3 5" id="KW-0067">ATP-binding</keyword>
<evidence type="ECO:0000256" key="4">
    <source>
        <dbReference type="ARBA" id="ARBA00022993"/>
    </source>
</evidence>
<dbReference type="AlphaFoldDB" id="A0A849P8K0"/>
<dbReference type="Proteomes" id="UP000537862">
    <property type="component" value="Unassembled WGS sequence"/>
</dbReference>
<gene>
    <name evidence="5" type="primary">coaE</name>
    <name evidence="7" type="ORF">HKX39_09125</name>
</gene>
<protein>
    <recommendedName>
        <fullName evidence="5 6">Dephospho-CoA kinase</fullName>
        <ecNumber evidence="5 6">2.7.1.24</ecNumber>
    </recommendedName>
    <alternativeName>
        <fullName evidence="5">Dephosphocoenzyme A kinase</fullName>
    </alternativeName>
</protein>
<comment type="function">
    <text evidence="5">Catalyzes the phosphorylation of the 3'-hydroxyl group of dephosphocoenzyme A to form coenzyme A.</text>
</comment>
<comment type="catalytic activity">
    <reaction evidence="5">
        <text>3'-dephospho-CoA + ATP = ADP + CoA + H(+)</text>
        <dbReference type="Rhea" id="RHEA:18245"/>
        <dbReference type="ChEBI" id="CHEBI:15378"/>
        <dbReference type="ChEBI" id="CHEBI:30616"/>
        <dbReference type="ChEBI" id="CHEBI:57287"/>
        <dbReference type="ChEBI" id="CHEBI:57328"/>
        <dbReference type="ChEBI" id="CHEBI:456216"/>
        <dbReference type="EC" id="2.7.1.24"/>
    </reaction>
</comment>
<accession>A0A849P8K0</accession>
<keyword evidence="8" id="KW-1185">Reference proteome</keyword>
<comment type="caution">
    <text evidence="7">The sequence shown here is derived from an EMBL/GenBank/DDBJ whole genome shotgun (WGS) entry which is preliminary data.</text>
</comment>
<dbReference type="GO" id="GO:0015937">
    <property type="term" value="P:coenzyme A biosynthetic process"/>
    <property type="evidence" value="ECO:0007669"/>
    <property type="project" value="UniProtKB-UniRule"/>
</dbReference>
<dbReference type="EC" id="2.7.1.24" evidence="5 6"/>
<dbReference type="HAMAP" id="MF_00376">
    <property type="entry name" value="Dephospho_CoA_kinase"/>
    <property type="match status" value="1"/>
</dbReference>
<keyword evidence="5 7" id="KW-0418">Kinase</keyword>
<name>A0A849P8K0_9BURK</name>
<keyword evidence="2 5" id="KW-0547">Nucleotide-binding</keyword>
<dbReference type="CDD" id="cd02022">
    <property type="entry name" value="DPCK"/>
    <property type="match status" value="1"/>
</dbReference>
<keyword evidence="5" id="KW-0963">Cytoplasm</keyword>
<evidence type="ECO:0000256" key="1">
    <source>
        <dbReference type="ARBA" id="ARBA00009018"/>
    </source>
</evidence>
<dbReference type="SUPFAM" id="SSF52540">
    <property type="entry name" value="P-loop containing nucleoside triphosphate hydrolases"/>
    <property type="match status" value="1"/>
</dbReference>
<sequence>MEYQRVFIGLTGGIGSGKSTVSKMLADKGIAIVDADKISRELTHANGLAIPAIREVFGDEVITEDNALNRAVMRGIVFSRPEAKKTLEGIMHPLIREQMIEQALSAQESPYIVFDIPLLIESVDRYRSWLTRICVVDCEEETQIARVQARNGLSREEVLHILRNQATREERKRYADDMINNGNMINLSMLAEQVNHLHHQWLALHTA</sequence>
<comment type="subcellular location">
    <subcellularLocation>
        <location evidence="5">Cytoplasm</location>
    </subcellularLocation>
</comment>
<dbReference type="InterPro" id="IPR001977">
    <property type="entry name" value="Depp_CoAkinase"/>
</dbReference>
<dbReference type="GO" id="GO:0004140">
    <property type="term" value="F:dephospho-CoA kinase activity"/>
    <property type="evidence" value="ECO:0007669"/>
    <property type="project" value="UniProtKB-UniRule"/>
</dbReference>
<dbReference type="PANTHER" id="PTHR10695:SF46">
    <property type="entry name" value="BIFUNCTIONAL COENZYME A SYNTHASE-RELATED"/>
    <property type="match status" value="1"/>
</dbReference>
<proteinExistence type="inferred from homology"/>